<evidence type="ECO:0000256" key="1">
    <source>
        <dbReference type="SAM" id="MobiDB-lite"/>
    </source>
</evidence>
<keyword evidence="3" id="KW-1185">Reference proteome</keyword>
<reference evidence="2 3" key="2">
    <citation type="journal article" date="2014" name="J. Gen. Appl. Microbiol.">
        <title>The early diverging ascomycetous budding yeast Saitoella complicata has three histone deacetylases belonging to the Clr6, Hos2, and Rpd3 lineages.</title>
        <authorList>
            <person name="Nishida H."/>
            <person name="Matsumoto T."/>
            <person name="Kondo S."/>
            <person name="Hamamoto M."/>
            <person name="Yoshikawa H."/>
        </authorList>
    </citation>
    <scope>NUCLEOTIDE SEQUENCE [LARGE SCALE GENOMIC DNA]</scope>
    <source>
        <strain evidence="2 3">NRRL Y-17804</strain>
    </source>
</reference>
<protein>
    <submittedName>
        <fullName evidence="2">Uncharacterized protein</fullName>
    </submittedName>
</protein>
<proteinExistence type="predicted"/>
<dbReference type="InterPro" id="IPR044688">
    <property type="entry name" value="SCI-1-like"/>
</dbReference>
<dbReference type="AlphaFoldDB" id="A0A0E9NDC9"/>
<name>A0A0E9NDC9_SAICN</name>
<feature type="region of interest" description="Disordered" evidence="1">
    <location>
        <begin position="141"/>
        <end position="172"/>
    </location>
</feature>
<gene>
    <name evidence="2" type="ORF">G7K_1925-t1</name>
</gene>
<reference evidence="2 3" key="3">
    <citation type="journal article" date="2015" name="Genome Announc.">
        <title>Draft Genome Sequence of the Archiascomycetous Yeast Saitoella complicata.</title>
        <authorList>
            <person name="Yamauchi K."/>
            <person name="Kondo S."/>
            <person name="Hamamoto M."/>
            <person name="Takahashi Y."/>
            <person name="Ogura Y."/>
            <person name="Hayashi T."/>
            <person name="Nishida H."/>
        </authorList>
    </citation>
    <scope>NUCLEOTIDE SEQUENCE [LARGE SCALE GENOMIC DNA]</scope>
    <source>
        <strain evidence="2 3">NRRL Y-17804</strain>
    </source>
</reference>
<feature type="compositionally biased region" description="Basic residues" evidence="1">
    <location>
        <begin position="17"/>
        <end position="67"/>
    </location>
</feature>
<dbReference type="Proteomes" id="UP000033140">
    <property type="component" value="Unassembled WGS sequence"/>
</dbReference>
<dbReference type="OMA" id="MFAMYLD"/>
<feature type="region of interest" description="Disordered" evidence="1">
    <location>
        <begin position="1"/>
        <end position="73"/>
    </location>
</feature>
<organism evidence="2 3">
    <name type="scientific">Saitoella complicata (strain BCRC 22490 / CBS 7301 / JCM 7358 / NBRC 10748 / NRRL Y-17804)</name>
    <dbReference type="NCBI Taxonomy" id="698492"/>
    <lineage>
        <taxon>Eukaryota</taxon>
        <taxon>Fungi</taxon>
        <taxon>Dikarya</taxon>
        <taxon>Ascomycota</taxon>
        <taxon>Taphrinomycotina</taxon>
        <taxon>Taphrinomycotina incertae sedis</taxon>
        <taxon>Saitoella</taxon>
    </lineage>
</organism>
<dbReference type="PANTHER" id="PTHR34117">
    <property type="entry name" value="STYLE CELL-CYCLE INHIBITOR 1"/>
    <property type="match status" value="1"/>
</dbReference>
<evidence type="ECO:0000313" key="2">
    <source>
        <dbReference type="EMBL" id="GAO47726.1"/>
    </source>
</evidence>
<comment type="caution">
    <text evidence="2">The sequence shown here is derived from an EMBL/GenBank/DDBJ whole genome shotgun (WGS) entry which is preliminary data.</text>
</comment>
<evidence type="ECO:0000313" key="3">
    <source>
        <dbReference type="Proteomes" id="UP000033140"/>
    </source>
</evidence>
<feature type="region of interest" description="Disordered" evidence="1">
    <location>
        <begin position="202"/>
        <end position="227"/>
    </location>
</feature>
<feature type="region of interest" description="Disordered" evidence="1">
    <location>
        <begin position="264"/>
        <end position="287"/>
    </location>
</feature>
<feature type="compositionally biased region" description="Polar residues" evidence="1">
    <location>
        <begin position="1"/>
        <end position="11"/>
    </location>
</feature>
<feature type="compositionally biased region" description="Basic and acidic residues" evidence="1">
    <location>
        <begin position="267"/>
        <end position="287"/>
    </location>
</feature>
<accession>A0A0E9NDC9</accession>
<feature type="compositionally biased region" description="Polar residues" evidence="1">
    <location>
        <begin position="144"/>
        <end position="157"/>
    </location>
</feature>
<reference evidence="2 3" key="1">
    <citation type="journal article" date="2011" name="J. Gen. Appl. Microbiol.">
        <title>Draft genome sequencing of the enigmatic yeast Saitoella complicata.</title>
        <authorList>
            <person name="Nishida H."/>
            <person name="Hamamoto M."/>
            <person name="Sugiyama J."/>
        </authorList>
    </citation>
    <scope>NUCLEOTIDE SEQUENCE [LARGE SCALE GENOMIC DNA]</scope>
    <source>
        <strain evidence="2 3">NRRL Y-17804</strain>
    </source>
</reference>
<dbReference type="PANTHER" id="PTHR34117:SF1">
    <property type="entry name" value="STYLE CELL-CYCLE INHIBITOR 1"/>
    <property type="match status" value="1"/>
</dbReference>
<sequence length="311" mass="35560">MTGTPRLPNSRSDSKLRSTRNRSRPRHRSRSLSDSKRHRSSRTSQHHSQHHRDHSPHGHHRRHRSRSRSPSLPFSTCHISCSRNFTTHDIVFRLWLHEHRNVNADALSPSDAEDYFRSFARRWNGRRLSSRWYDPALNKISPDPLTQQSVTALSQPSHLRPLRPGPTLPSTANLDEIRDGRLQHATSTSRASKRAASELHAAHLDELAPRPEPGSKSAQLEKKREKAFSNRQFAAARESGGMAEVSDAVLGLDDGNAELAALKRRQAMRDERSKERQRERDAEVEEKIRKAKTKEDEVMKGLMAMAKERFG</sequence>
<dbReference type="EMBL" id="BACD03000010">
    <property type="protein sequence ID" value="GAO47726.1"/>
    <property type="molecule type" value="Genomic_DNA"/>
</dbReference>